<reference evidence="2 3" key="1">
    <citation type="submission" date="2019-06" db="EMBL/GenBank/DDBJ databases">
        <authorList>
            <person name="Li M."/>
        </authorList>
    </citation>
    <scope>NUCLEOTIDE SEQUENCE [LARGE SCALE GENOMIC DNA]</scope>
    <source>
        <strain evidence="2 3">BGMRC2036</strain>
    </source>
</reference>
<keyword evidence="3" id="KW-1185">Reference proteome</keyword>
<feature type="compositionally biased region" description="Low complexity" evidence="1">
    <location>
        <begin position="140"/>
        <end position="150"/>
    </location>
</feature>
<feature type="region of interest" description="Disordered" evidence="1">
    <location>
        <begin position="1"/>
        <end position="48"/>
    </location>
</feature>
<feature type="region of interest" description="Disordered" evidence="1">
    <location>
        <begin position="162"/>
        <end position="192"/>
    </location>
</feature>
<proteinExistence type="predicted"/>
<protein>
    <submittedName>
        <fullName evidence="2">Uncharacterized protein</fullName>
    </submittedName>
</protein>
<organism evidence="2 3">
    <name type="scientific">Martelella alba</name>
    <dbReference type="NCBI Taxonomy" id="2590451"/>
    <lineage>
        <taxon>Bacteria</taxon>
        <taxon>Pseudomonadati</taxon>
        <taxon>Pseudomonadota</taxon>
        <taxon>Alphaproteobacteria</taxon>
        <taxon>Hyphomicrobiales</taxon>
        <taxon>Aurantimonadaceae</taxon>
        <taxon>Martelella</taxon>
    </lineage>
</organism>
<dbReference type="RefSeq" id="WP_141149288.1">
    <property type="nucleotide sequence ID" value="NZ_VHLG01000007.1"/>
</dbReference>
<name>A0A506UBQ1_9HYPH</name>
<dbReference type="Proteomes" id="UP000318801">
    <property type="component" value="Unassembled WGS sequence"/>
</dbReference>
<gene>
    <name evidence="2" type="ORF">FJU08_12180</name>
</gene>
<sequence length="218" mass="24240">MALKPFVQPHVETRAAERSEGTPEDIKPQSRKRRGSIEDTERCLEAGVAKRPAPARWSVFYARRTEGDARPRIKVSDEWVMDFVRGRISMLSEGAHAENNLGALMAQADQEPVSSTGTQRLPLDEDAAGFNVAPDEDTEPSVSPLSSMPSLMMSLPAPFSRRRHSRADDLVASSNMSQHRQPPCPDTPFDEQGREVLRHPDLLEEALSIVPERNTFSP</sequence>
<feature type="region of interest" description="Disordered" evidence="1">
    <location>
        <begin position="130"/>
        <end position="150"/>
    </location>
</feature>
<comment type="caution">
    <text evidence="2">The sequence shown here is derived from an EMBL/GenBank/DDBJ whole genome shotgun (WGS) entry which is preliminary data.</text>
</comment>
<evidence type="ECO:0000313" key="2">
    <source>
        <dbReference type="EMBL" id="TPW30079.1"/>
    </source>
</evidence>
<evidence type="ECO:0000256" key="1">
    <source>
        <dbReference type="SAM" id="MobiDB-lite"/>
    </source>
</evidence>
<accession>A0A506UBQ1</accession>
<evidence type="ECO:0000313" key="3">
    <source>
        <dbReference type="Proteomes" id="UP000318801"/>
    </source>
</evidence>
<feature type="compositionally biased region" description="Basic and acidic residues" evidence="1">
    <location>
        <begin position="11"/>
        <end position="28"/>
    </location>
</feature>
<feature type="compositionally biased region" description="Basic and acidic residues" evidence="1">
    <location>
        <begin position="35"/>
        <end position="44"/>
    </location>
</feature>
<dbReference type="AlphaFoldDB" id="A0A506UBQ1"/>
<dbReference type="EMBL" id="VHLG01000007">
    <property type="protein sequence ID" value="TPW30079.1"/>
    <property type="molecule type" value="Genomic_DNA"/>
</dbReference>